<gene>
    <name evidence="4" type="primary">sgcG_1</name>
    <name evidence="4" type="ORF">BerOc1_02155</name>
</gene>
<sequence length="191" mass="20729">MKVVAFNGSARKGGNTAHMIQRALAKLEAQGIETEMIELAGKKMHGCIACYKCAENKDRRCSIKNDFANECIEAMDAADGILLASPTYFATITTEMSALIDRAGIVGLVNGNIFARKVGAAIVAARRGGAMQAFNTLNSFFFIQQMVVPGSRYWNMGFGLDKGDVLKDEEGMQTMDVLGENMAWVMQKLNG</sequence>
<evidence type="ECO:0000313" key="4">
    <source>
        <dbReference type="EMBL" id="OIQ50224.1"/>
    </source>
</evidence>
<keyword evidence="2" id="KW-0288">FMN</keyword>
<dbReference type="AlphaFoldDB" id="A0A1J5N5X5"/>
<dbReference type="InterPro" id="IPR029039">
    <property type="entry name" value="Flavoprotein-like_sf"/>
</dbReference>
<keyword evidence="4" id="KW-0560">Oxidoreductase</keyword>
<keyword evidence="1" id="KW-0285">Flavoprotein</keyword>
<dbReference type="EMBL" id="LKAQ01000004">
    <property type="protein sequence ID" value="OIQ50224.1"/>
    <property type="molecule type" value="Genomic_DNA"/>
</dbReference>
<evidence type="ECO:0000313" key="5">
    <source>
        <dbReference type="Proteomes" id="UP000181901"/>
    </source>
</evidence>
<accession>A0A1J5N5X5</accession>
<dbReference type="Gene3D" id="3.40.50.360">
    <property type="match status" value="1"/>
</dbReference>
<dbReference type="GO" id="GO:0016491">
    <property type="term" value="F:oxidoreductase activity"/>
    <property type="evidence" value="ECO:0007669"/>
    <property type="project" value="UniProtKB-KW"/>
</dbReference>
<comment type="caution">
    <text evidence="4">The sequence shown here is derived from an EMBL/GenBank/DDBJ whole genome shotgun (WGS) entry which is preliminary data.</text>
</comment>
<dbReference type="Proteomes" id="UP000181901">
    <property type="component" value="Unassembled WGS sequence"/>
</dbReference>
<dbReference type="Pfam" id="PF03358">
    <property type="entry name" value="FMN_red"/>
    <property type="match status" value="1"/>
</dbReference>
<organism evidence="4 5">
    <name type="scientific">Pseudodesulfovibrio hydrargyri</name>
    <dbReference type="NCBI Taxonomy" id="2125990"/>
    <lineage>
        <taxon>Bacteria</taxon>
        <taxon>Pseudomonadati</taxon>
        <taxon>Thermodesulfobacteriota</taxon>
        <taxon>Desulfovibrionia</taxon>
        <taxon>Desulfovibrionales</taxon>
        <taxon>Desulfovibrionaceae</taxon>
    </lineage>
</organism>
<dbReference type="RefSeq" id="WP_071545681.1">
    <property type="nucleotide sequence ID" value="NZ_LKAQ01000004.1"/>
</dbReference>
<dbReference type="InterPro" id="IPR005025">
    <property type="entry name" value="FMN_Rdtase-like_dom"/>
</dbReference>
<dbReference type="PANTHER" id="PTHR43278">
    <property type="entry name" value="NAD(P)H-DEPENDENT FMN-CONTAINING OXIDOREDUCTASE YWQN-RELATED"/>
    <property type="match status" value="1"/>
</dbReference>
<evidence type="ECO:0000259" key="3">
    <source>
        <dbReference type="Pfam" id="PF03358"/>
    </source>
</evidence>
<proteinExistence type="predicted"/>
<name>A0A1J5N5X5_9BACT</name>
<protein>
    <submittedName>
        <fullName evidence="4">2-amino-4-deoxychorismate dehydrogenase</fullName>
        <ecNumber evidence="4">1.3.99.24</ecNumber>
    </submittedName>
</protein>
<keyword evidence="5" id="KW-1185">Reference proteome</keyword>
<dbReference type="OrthoDB" id="9790975at2"/>
<evidence type="ECO:0000256" key="2">
    <source>
        <dbReference type="ARBA" id="ARBA00022643"/>
    </source>
</evidence>
<dbReference type="EC" id="1.3.99.24" evidence="4"/>
<dbReference type="InterPro" id="IPR051796">
    <property type="entry name" value="ISF_SsuE-like"/>
</dbReference>
<reference evidence="4 5" key="1">
    <citation type="submission" date="2015-09" db="EMBL/GenBank/DDBJ databases">
        <title>Genome of Desulfovibrio dechloracetivorans BerOc1, a mercury methylating strain isolated from highly hydrocarbons and metals contaminated coastal sediments.</title>
        <authorList>
            <person name="Goni Urriza M."/>
            <person name="Gassie C."/>
            <person name="Bouchez O."/>
            <person name="Klopp C."/>
            <person name="Ranchou-Peyruse A."/>
            <person name="Remy G."/>
        </authorList>
    </citation>
    <scope>NUCLEOTIDE SEQUENCE [LARGE SCALE GENOMIC DNA]</scope>
    <source>
        <strain evidence="4 5">BerOc1</strain>
    </source>
</reference>
<feature type="domain" description="NADPH-dependent FMN reductase-like" evidence="3">
    <location>
        <begin position="1"/>
        <end position="159"/>
    </location>
</feature>
<evidence type="ECO:0000256" key="1">
    <source>
        <dbReference type="ARBA" id="ARBA00022630"/>
    </source>
</evidence>
<dbReference type="SUPFAM" id="SSF52218">
    <property type="entry name" value="Flavoproteins"/>
    <property type="match status" value="1"/>
</dbReference>
<dbReference type="PANTHER" id="PTHR43278:SF4">
    <property type="entry name" value="NAD(P)H-DEPENDENT FMN-CONTAINING OXIDOREDUCTASE YWQN-RELATED"/>
    <property type="match status" value="1"/>
</dbReference>